<dbReference type="EMBL" id="DWZE01000030">
    <property type="protein sequence ID" value="HJA82823.1"/>
    <property type="molecule type" value="Genomic_DNA"/>
</dbReference>
<sequence length="294" mass="33434">MKVRKGIILWCGVAALLFSLASCRVKRPDFVLSDAKMEAVLYDYHIAKAMGEQLSYNESYKRVLYLESVFRKHGITEAQFDTSMVWLSRNPSVLRDIYEHVNERLKAEKKQVENLIALRDNKPRPSLPGDSIDVWAWERVYRLTGMPLDNLISFDLPSDINFKDCDTLRWNVRFRFIGGKDQTAGDTLFSPVMALQVFYANDSLLHEVRRVDRSGMETLSLSADTLGKIEKVCGFIYYPRQSSGRILLADSVSLMRYHARTDSARTITPVSASEAGARPVQARPLSRSRIKSAS</sequence>
<accession>A0A9D2HRN8</accession>
<evidence type="ECO:0000259" key="3">
    <source>
        <dbReference type="Pfam" id="PF14129"/>
    </source>
</evidence>
<feature type="coiled-coil region" evidence="1">
    <location>
        <begin position="95"/>
        <end position="122"/>
    </location>
</feature>
<dbReference type="Pfam" id="PF14129">
    <property type="entry name" value="DUF4296"/>
    <property type="match status" value="1"/>
</dbReference>
<keyword evidence="1" id="KW-0175">Coiled coil</keyword>
<proteinExistence type="predicted"/>
<dbReference type="Proteomes" id="UP000823860">
    <property type="component" value="Unassembled WGS sequence"/>
</dbReference>
<feature type="region of interest" description="Disordered" evidence="2">
    <location>
        <begin position="268"/>
        <end position="294"/>
    </location>
</feature>
<organism evidence="4 5">
    <name type="scientific">Candidatus Bacteroides intestinavium</name>
    <dbReference type="NCBI Taxonomy" id="2838469"/>
    <lineage>
        <taxon>Bacteria</taxon>
        <taxon>Pseudomonadati</taxon>
        <taxon>Bacteroidota</taxon>
        <taxon>Bacteroidia</taxon>
        <taxon>Bacteroidales</taxon>
        <taxon>Bacteroidaceae</taxon>
        <taxon>Bacteroides</taxon>
    </lineage>
</organism>
<dbReference type="PROSITE" id="PS51257">
    <property type="entry name" value="PROKAR_LIPOPROTEIN"/>
    <property type="match status" value="1"/>
</dbReference>
<evidence type="ECO:0000256" key="2">
    <source>
        <dbReference type="SAM" id="MobiDB-lite"/>
    </source>
</evidence>
<dbReference type="AlphaFoldDB" id="A0A9D2HRN8"/>
<evidence type="ECO:0000313" key="4">
    <source>
        <dbReference type="EMBL" id="HJA82823.1"/>
    </source>
</evidence>
<dbReference type="InterPro" id="IPR025381">
    <property type="entry name" value="DUF4296"/>
</dbReference>
<name>A0A9D2HRN8_9BACE</name>
<comment type="caution">
    <text evidence="4">The sequence shown here is derived from an EMBL/GenBank/DDBJ whole genome shotgun (WGS) entry which is preliminary data.</text>
</comment>
<evidence type="ECO:0000313" key="5">
    <source>
        <dbReference type="Proteomes" id="UP000823860"/>
    </source>
</evidence>
<protein>
    <submittedName>
        <fullName evidence="4">DUF4296 domain-containing protein</fullName>
    </submittedName>
</protein>
<gene>
    <name evidence="4" type="ORF">H9785_02440</name>
</gene>
<evidence type="ECO:0000256" key="1">
    <source>
        <dbReference type="SAM" id="Coils"/>
    </source>
</evidence>
<reference evidence="4" key="1">
    <citation type="journal article" date="2021" name="PeerJ">
        <title>Extensive microbial diversity within the chicken gut microbiome revealed by metagenomics and culture.</title>
        <authorList>
            <person name="Gilroy R."/>
            <person name="Ravi A."/>
            <person name="Getino M."/>
            <person name="Pursley I."/>
            <person name="Horton D.L."/>
            <person name="Alikhan N.F."/>
            <person name="Baker D."/>
            <person name="Gharbi K."/>
            <person name="Hall N."/>
            <person name="Watson M."/>
            <person name="Adriaenssens E.M."/>
            <person name="Foster-Nyarko E."/>
            <person name="Jarju S."/>
            <person name="Secka A."/>
            <person name="Antonio M."/>
            <person name="Oren A."/>
            <person name="Chaudhuri R.R."/>
            <person name="La Ragione R."/>
            <person name="Hildebrand F."/>
            <person name="Pallen M.J."/>
        </authorList>
    </citation>
    <scope>NUCLEOTIDE SEQUENCE</scope>
    <source>
        <strain evidence="4">ChiHecec1B25-7008</strain>
    </source>
</reference>
<reference evidence="4" key="2">
    <citation type="submission" date="2021-04" db="EMBL/GenBank/DDBJ databases">
        <authorList>
            <person name="Gilroy R."/>
        </authorList>
    </citation>
    <scope>NUCLEOTIDE SEQUENCE</scope>
    <source>
        <strain evidence="4">ChiHecec1B25-7008</strain>
    </source>
</reference>
<feature type="domain" description="DUF4296" evidence="3">
    <location>
        <begin position="28"/>
        <end position="110"/>
    </location>
</feature>